<accession>A0A0G4G775</accession>
<dbReference type="Proteomes" id="UP000041254">
    <property type="component" value="Unassembled WGS sequence"/>
</dbReference>
<dbReference type="SUPFAM" id="SSF50494">
    <property type="entry name" value="Trypsin-like serine proteases"/>
    <property type="match status" value="1"/>
</dbReference>
<evidence type="ECO:0000313" key="2">
    <source>
        <dbReference type="EMBL" id="CEM24079.1"/>
    </source>
</evidence>
<keyword evidence="3" id="KW-1185">Reference proteome</keyword>
<gene>
    <name evidence="2" type="ORF">Vbra_22014</name>
</gene>
<evidence type="ECO:0000256" key="1">
    <source>
        <dbReference type="SAM" id="MobiDB-lite"/>
    </source>
</evidence>
<sequence length="458" mass="49426">MHEGACFGKGLMLKTNKNHLFIMTAAHVAVGATGARMVIDNQEHTVQVAAAFIHKNYIVSGHPDLAILRAQDNAPLCAALPAKRLVIARNIDIRHELSSVERHRFFKGDVTEVSFERPLDVTAGAASAAGGAGQESECMWMRLSGITSMPGDSGSPMVTTAETSWHHTEGLLGGLLHGVSLQTSKTKRQMSSTTDSSMTPALHPILYVTPLGSLEQPKKHFVSIPVPSSPAARDSHLYAAVELLEMMPPTFSAKQNPLMTVADYKSRYAPTTEAALSPSASHSPSPPPPPSPSPPAADKGVLDAIAQLDAKIDAKIDGLGKKIDSTRLELATQISSMRGCEVVERPPAEAFTNLRHRLTKLFETTEEDLDAMTIKQLFIKLLEEANKNPFPDLAQGERLPLAFRNVGRMPVPQMRRCCACMGEGRQLHRPLVCDARRTVAGGDITLTLSYTASLHGSK</sequence>
<dbReference type="AlphaFoldDB" id="A0A0G4G775"/>
<dbReference type="EMBL" id="CDMY01000578">
    <property type="protein sequence ID" value="CEM24079.1"/>
    <property type="molecule type" value="Genomic_DNA"/>
</dbReference>
<protein>
    <recommendedName>
        <fullName evidence="4">Peptidase S1 domain-containing protein</fullName>
    </recommendedName>
</protein>
<dbReference type="VEuPathDB" id="CryptoDB:Vbra_22014"/>
<dbReference type="InterPro" id="IPR009003">
    <property type="entry name" value="Peptidase_S1_PA"/>
</dbReference>
<organism evidence="2 3">
    <name type="scientific">Vitrella brassicaformis (strain CCMP3155)</name>
    <dbReference type="NCBI Taxonomy" id="1169540"/>
    <lineage>
        <taxon>Eukaryota</taxon>
        <taxon>Sar</taxon>
        <taxon>Alveolata</taxon>
        <taxon>Colpodellida</taxon>
        <taxon>Vitrellaceae</taxon>
        <taxon>Vitrella</taxon>
    </lineage>
</organism>
<evidence type="ECO:0008006" key="4">
    <source>
        <dbReference type="Google" id="ProtNLM"/>
    </source>
</evidence>
<evidence type="ECO:0000313" key="3">
    <source>
        <dbReference type="Proteomes" id="UP000041254"/>
    </source>
</evidence>
<name>A0A0G4G775_VITBC</name>
<dbReference type="InParanoid" id="A0A0G4G775"/>
<feature type="compositionally biased region" description="Low complexity" evidence="1">
    <location>
        <begin position="274"/>
        <end position="283"/>
    </location>
</feature>
<feature type="compositionally biased region" description="Pro residues" evidence="1">
    <location>
        <begin position="284"/>
        <end position="295"/>
    </location>
</feature>
<feature type="region of interest" description="Disordered" evidence="1">
    <location>
        <begin position="272"/>
        <end position="299"/>
    </location>
</feature>
<proteinExistence type="predicted"/>
<reference evidence="2 3" key="1">
    <citation type="submission" date="2014-11" db="EMBL/GenBank/DDBJ databases">
        <authorList>
            <person name="Zhu J."/>
            <person name="Qi W."/>
            <person name="Song R."/>
        </authorList>
    </citation>
    <scope>NUCLEOTIDE SEQUENCE [LARGE SCALE GENOMIC DNA]</scope>
</reference>
<dbReference type="PhylomeDB" id="A0A0G4G775"/>